<feature type="repeat" description="ANK" evidence="1">
    <location>
        <begin position="197"/>
        <end position="229"/>
    </location>
</feature>
<dbReference type="RefSeq" id="XP_060452295.1">
    <property type="nucleotide sequence ID" value="XM_060587214.1"/>
</dbReference>
<keyword evidence="3" id="KW-1185">Reference proteome</keyword>
<dbReference type="SMART" id="SM00248">
    <property type="entry name" value="ANK"/>
    <property type="match status" value="2"/>
</dbReference>
<evidence type="ECO:0000256" key="1">
    <source>
        <dbReference type="PROSITE-ProRule" id="PRU00023"/>
    </source>
</evidence>
<evidence type="ECO:0000313" key="2">
    <source>
        <dbReference type="EMBL" id="KAK1656251.1"/>
    </source>
</evidence>
<dbReference type="InterPro" id="IPR002110">
    <property type="entry name" value="Ankyrin_rpt"/>
</dbReference>
<sequence length="241" mass="25979">MANTHEQQDMDCQPFHHPTWRTSHGLGSLRGRLQHLPAEVLLDIVEQILEPKSKPVLLSPPPPPPMPTLVFPGLPAPTPRAVSPPPPPPPSNTYKPNMPALATLFYLGTLNDRLRDLVTPIIQDYERKSSASTSTGTSKDSSGFYSYVLIYSARKGFYDGVIAALDHGADINANNGIDASLAADNIEISGGPTPTGSQLTALHWAAFNRDLTILRLLLDRGVARRTASKTAAPQPRADLGP</sequence>
<evidence type="ECO:0008006" key="4">
    <source>
        <dbReference type="Google" id="ProtNLM"/>
    </source>
</evidence>
<dbReference type="PROSITE" id="PS50088">
    <property type="entry name" value="ANK_REPEAT"/>
    <property type="match status" value="1"/>
</dbReference>
<accession>A0AAJ0ELE8</accession>
<dbReference type="GeneID" id="85472076"/>
<dbReference type="InterPro" id="IPR036770">
    <property type="entry name" value="Ankyrin_rpt-contain_sf"/>
</dbReference>
<reference evidence="2" key="1">
    <citation type="submission" date="2021-06" db="EMBL/GenBank/DDBJ databases">
        <title>Comparative genomics, transcriptomics and evolutionary studies reveal genomic signatures of adaptation to plant cell wall in hemibiotrophic fungi.</title>
        <authorList>
            <consortium name="DOE Joint Genome Institute"/>
            <person name="Baroncelli R."/>
            <person name="Diaz J.F."/>
            <person name="Benocci T."/>
            <person name="Peng M."/>
            <person name="Battaglia E."/>
            <person name="Haridas S."/>
            <person name="Andreopoulos W."/>
            <person name="Labutti K."/>
            <person name="Pangilinan J."/>
            <person name="Floch G.L."/>
            <person name="Makela M.R."/>
            <person name="Henrissat B."/>
            <person name="Grigoriev I.V."/>
            <person name="Crouch J.A."/>
            <person name="De Vries R.P."/>
            <person name="Sukno S.A."/>
            <person name="Thon M.R."/>
        </authorList>
    </citation>
    <scope>NUCLEOTIDE SEQUENCE</scope>
    <source>
        <strain evidence="2">CBS 102054</strain>
    </source>
</reference>
<dbReference type="Gene3D" id="1.25.40.20">
    <property type="entry name" value="Ankyrin repeat-containing domain"/>
    <property type="match status" value="1"/>
</dbReference>
<organism evidence="2 3">
    <name type="scientific">Colletotrichum phormii</name>
    <dbReference type="NCBI Taxonomy" id="359342"/>
    <lineage>
        <taxon>Eukaryota</taxon>
        <taxon>Fungi</taxon>
        <taxon>Dikarya</taxon>
        <taxon>Ascomycota</taxon>
        <taxon>Pezizomycotina</taxon>
        <taxon>Sordariomycetes</taxon>
        <taxon>Hypocreomycetidae</taxon>
        <taxon>Glomerellales</taxon>
        <taxon>Glomerellaceae</taxon>
        <taxon>Colletotrichum</taxon>
        <taxon>Colletotrichum acutatum species complex</taxon>
    </lineage>
</organism>
<dbReference type="AlphaFoldDB" id="A0AAJ0ELE8"/>
<evidence type="ECO:0000313" key="3">
    <source>
        <dbReference type="Proteomes" id="UP001243989"/>
    </source>
</evidence>
<proteinExistence type="predicted"/>
<gene>
    <name evidence="2" type="ORF">BDP81DRAFT_389070</name>
</gene>
<keyword evidence="1" id="KW-0040">ANK repeat</keyword>
<dbReference type="EMBL" id="JAHMHQ010000001">
    <property type="protein sequence ID" value="KAK1656251.1"/>
    <property type="molecule type" value="Genomic_DNA"/>
</dbReference>
<dbReference type="PROSITE" id="PS50297">
    <property type="entry name" value="ANK_REP_REGION"/>
    <property type="match status" value="1"/>
</dbReference>
<comment type="caution">
    <text evidence="2">The sequence shown here is derived from an EMBL/GenBank/DDBJ whole genome shotgun (WGS) entry which is preliminary data.</text>
</comment>
<dbReference type="Proteomes" id="UP001243989">
    <property type="component" value="Unassembled WGS sequence"/>
</dbReference>
<dbReference type="SUPFAM" id="SSF48403">
    <property type="entry name" value="Ankyrin repeat"/>
    <property type="match status" value="1"/>
</dbReference>
<name>A0AAJ0ELE8_9PEZI</name>
<dbReference type="Pfam" id="PF00023">
    <property type="entry name" value="Ank"/>
    <property type="match status" value="1"/>
</dbReference>
<protein>
    <recommendedName>
        <fullName evidence="4">Ankyrin repeat protein</fullName>
    </recommendedName>
</protein>